<name>A0ABY6M281_9FLAO</name>
<proteinExistence type="predicted"/>
<protein>
    <recommendedName>
        <fullName evidence="4">Secreted protein</fullName>
    </recommendedName>
</protein>
<feature type="signal peptide" evidence="1">
    <location>
        <begin position="1"/>
        <end position="21"/>
    </location>
</feature>
<dbReference type="Proteomes" id="UP001163328">
    <property type="component" value="Chromosome"/>
</dbReference>
<organism evidence="2 3">
    <name type="scientific">Flavobacterium agricola</name>
    <dbReference type="NCBI Taxonomy" id="2870839"/>
    <lineage>
        <taxon>Bacteria</taxon>
        <taxon>Pseudomonadati</taxon>
        <taxon>Bacteroidota</taxon>
        <taxon>Flavobacteriia</taxon>
        <taxon>Flavobacteriales</taxon>
        <taxon>Flavobacteriaceae</taxon>
        <taxon>Flavobacterium</taxon>
    </lineage>
</organism>
<feature type="chain" id="PRO_5047194465" description="Secreted protein" evidence="1">
    <location>
        <begin position="22"/>
        <end position="231"/>
    </location>
</feature>
<sequence>MKKLLLLLISCCGTLAGWAQKDNNATSVIIPKAMDRDQNVSKSPAIRFEKTETKSKFNPIEFEPIEVKSQYKIEKPNSGYLIGDKDKNKFNQDEKFTMPYQLQRDIVVKSNINEDDSKVFRRNQSFGELRTTANSVKLMFKDYAAVDGDRIKIMVNGLTVRADVSLIEVYQTVEIGLTPGFNKVEFEALNQGYSGPNTAQFKIVDDTGKQMLENRWDLATGFKASILIIKE</sequence>
<gene>
    <name evidence="2" type="ORF">K5I29_02155</name>
</gene>
<keyword evidence="3" id="KW-1185">Reference proteome</keyword>
<evidence type="ECO:0000256" key="1">
    <source>
        <dbReference type="SAM" id="SignalP"/>
    </source>
</evidence>
<reference evidence="2" key="1">
    <citation type="submission" date="2021-08" db="EMBL/GenBank/DDBJ databases">
        <title>Flavobacterium sp. strain CC-SYL302.</title>
        <authorList>
            <person name="Lin S.-Y."/>
            <person name="Lee T.-H."/>
            <person name="Young C.-C."/>
        </authorList>
    </citation>
    <scope>NUCLEOTIDE SEQUENCE</scope>
    <source>
        <strain evidence="2">CC-SYL302</strain>
    </source>
</reference>
<evidence type="ECO:0008006" key="4">
    <source>
        <dbReference type="Google" id="ProtNLM"/>
    </source>
</evidence>
<keyword evidence="1" id="KW-0732">Signal</keyword>
<dbReference type="EMBL" id="CP081495">
    <property type="protein sequence ID" value="UYW01749.1"/>
    <property type="molecule type" value="Genomic_DNA"/>
</dbReference>
<evidence type="ECO:0000313" key="3">
    <source>
        <dbReference type="Proteomes" id="UP001163328"/>
    </source>
</evidence>
<accession>A0ABY6M281</accession>
<evidence type="ECO:0000313" key="2">
    <source>
        <dbReference type="EMBL" id="UYW01749.1"/>
    </source>
</evidence>
<dbReference type="RefSeq" id="WP_264434221.1">
    <property type="nucleotide sequence ID" value="NZ_CP081495.1"/>
</dbReference>